<dbReference type="PANTHER" id="PTHR16301">
    <property type="entry name" value="IMPACT-RELATED"/>
    <property type="match status" value="1"/>
</dbReference>
<keyword evidence="4" id="KW-1185">Reference proteome</keyword>
<dbReference type="SUPFAM" id="SSF54211">
    <property type="entry name" value="Ribosomal protein S5 domain 2-like"/>
    <property type="match status" value="1"/>
</dbReference>
<dbReference type="InterPro" id="IPR036956">
    <property type="entry name" value="Impact_N_sf"/>
</dbReference>
<evidence type="ECO:0000313" key="3">
    <source>
        <dbReference type="EMBL" id="MCI0183400.1"/>
    </source>
</evidence>
<comment type="similarity">
    <text evidence="1">Belongs to the IMPACT family.</text>
</comment>
<dbReference type="AlphaFoldDB" id="A0A9X2ADH1"/>
<dbReference type="Proteomes" id="UP001139263">
    <property type="component" value="Unassembled WGS sequence"/>
</dbReference>
<evidence type="ECO:0000259" key="2">
    <source>
        <dbReference type="Pfam" id="PF01205"/>
    </source>
</evidence>
<dbReference type="InterPro" id="IPR020568">
    <property type="entry name" value="Ribosomal_Su5_D2-typ_SF"/>
</dbReference>
<organism evidence="3 4">
    <name type="scientific">Sulfoacidibacillus ferrooxidans</name>
    <dbReference type="NCBI Taxonomy" id="2005001"/>
    <lineage>
        <taxon>Bacteria</taxon>
        <taxon>Bacillati</taxon>
        <taxon>Bacillota</taxon>
        <taxon>Bacilli</taxon>
        <taxon>Bacillales</taxon>
        <taxon>Alicyclobacillaceae</taxon>
        <taxon>Sulfoacidibacillus</taxon>
    </lineage>
</organism>
<proteinExistence type="inferred from homology"/>
<dbReference type="EMBL" id="JALBUF010000004">
    <property type="protein sequence ID" value="MCI0183400.1"/>
    <property type="molecule type" value="Genomic_DNA"/>
</dbReference>
<dbReference type="PANTHER" id="PTHR16301:SF20">
    <property type="entry name" value="IMPACT FAMILY MEMBER YIGZ"/>
    <property type="match status" value="1"/>
</dbReference>
<dbReference type="Gene3D" id="3.30.230.30">
    <property type="entry name" value="Impact, N-terminal domain"/>
    <property type="match status" value="1"/>
</dbReference>
<name>A0A9X2ADH1_9BACL</name>
<sequence length="220" mass="24515">MSELQHAPQPLSYRTLAAPVHVELTEKRSRFLCSLIPVASESDVHTHVAEIRKQFWDASHHCTAFRLKEGIERSHDDGEPSGSAGIPMLHALQQHQVQDVLAVVTRYFGGTLLGVGGLVRAYSRAVIHSLERAQFLEIAPHDLYRFSITYGQYDLAIHRCNQAGFDVEATFAEHITLTVIVPSTARDEARALIASITHDDRARVPIATEMRPSAVQNSRF</sequence>
<dbReference type="InterPro" id="IPR023582">
    <property type="entry name" value="Impact"/>
</dbReference>
<dbReference type="PROSITE" id="PS00910">
    <property type="entry name" value="UPF0029"/>
    <property type="match status" value="1"/>
</dbReference>
<accession>A0A9X2ADH1</accession>
<dbReference type="Pfam" id="PF01205">
    <property type="entry name" value="Impact_N"/>
    <property type="match status" value="1"/>
</dbReference>
<reference evidence="3" key="1">
    <citation type="submission" date="2022-03" db="EMBL/GenBank/DDBJ databases">
        <title>Draft Genome Sequence of Firmicute Strain S0AB, a Heterotrophic Iron/Sulfur-Oxidizing Extreme Acidophile.</title>
        <authorList>
            <person name="Vergara E."/>
            <person name="Pakostova E."/>
            <person name="Johnson D.B."/>
            <person name="Holmes D.S."/>
        </authorList>
    </citation>
    <scope>NUCLEOTIDE SEQUENCE</scope>
    <source>
        <strain evidence="3">S0AB</strain>
    </source>
</reference>
<dbReference type="GO" id="GO:0005737">
    <property type="term" value="C:cytoplasm"/>
    <property type="evidence" value="ECO:0007669"/>
    <property type="project" value="TreeGrafter"/>
</dbReference>
<dbReference type="InterPro" id="IPR001498">
    <property type="entry name" value="Impact_N"/>
</dbReference>
<feature type="domain" description="Impact N-terminal" evidence="2">
    <location>
        <begin position="27"/>
        <end position="127"/>
    </location>
</feature>
<gene>
    <name evidence="3" type="primary">yigZ</name>
    <name evidence="3" type="ORF">MM817_01677</name>
</gene>
<evidence type="ECO:0000313" key="4">
    <source>
        <dbReference type="Proteomes" id="UP001139263"/>
    </source>
</evidence>
<comment type="caution">
    <text evidence="3">The sequence shown here is derived from an EMBL/GenBank/DDBJ whole genome shotgun (WGS) entry which is preliminary data.</text>
</comment>
<protein>
    <submittedName>
        <fullName evidence="3">IMPACT family member YigZ</fullName>
    </submittedName>
</protein>
<dbReference type="InterPro" id="IPR020569">
    <property type="entry name" value="UPF0029_Impact_CS"/>
</dbReference>
<dbReference type="GO" id="GO:0006446">
    <property type="term" value="P:regulation of translational initiation"/>
    <property type="evidence" value="ECO:0007669"/>
    <property type="project" value="TreeGrafter"/>
</dbReference>
<evidence type="ECO:0000256" key="1">
    <source>
        <dbReference type="ARBA" id="ARBA00007665"/>
    </source>
</evidence>
<dbReference type="RefSeq" id="WP_241713662.1">
    <property type="nucleotide sequence ID" value="NZ_JALBUF010000004.1"/>
</dbReference>